<comment type="caution">
    <text evidence="2">The sequence shown here is derived from an EMBL/GenBank/DDBJ whole genome shotgun (WGS) entry which is preliminary data.</text>
</comment>
<proteinExistence type="predicted"/>
<dbReference type="Proteomes" id="UP000460298">
    <property type="component" value="Unassembled WGS sequence"/>
</dbReference>
<dbReference type="AlphaFoldDB" id="A0A833LX83"/>
<organism evidence="2 3">
    <name type="scientific">Leptonema illini</name>
    <dbReference type="NCBI Taxonomy" id="183"/>
    <lineage>
        <taxon>Bacteria</taxon>
        <taxon>Pseudomonadati</taxon>
        <taxon>Spirochaetota</taxon>
        <taxon>Spirochaetia</taxon>
        <taxon>Leptospirales</taxon>
        <taxon>Leptospiraceae</taxon>
        <taxon>Leptonema</taxon>
    </lineage>
</organism>
<evidence type="ECO:0000313" key="2">
    <source>
        <dbReference type="EMBL" id="KAB2932353.1"/>
    </source>
</evidence>
<sequence length="295" mass="33150">MIKRKSYTLMKLFTLTALFFISAVDPAGPLTGALHAAPAVDRPFHLIERLSENTYINWTGGWIYAKVTVPVRRAESISLTEARLRAVREAKERARTELSRGVLLLPVDSRGNYDEHMRENSRLRQDFESIDRYYRLLEHTTGEGSVTIRMGLPLFGSTGLLRRIPASMLPEFDQALKLPVNHEKFTGLIVYTELATSYRPSLRPALALKTGERFLAIENTRDSRGFYFMEEESARNFGRAGDRPFVLYATAELNGTDLIIDTDDAQRILGNAGLLRSVREGRVAIIVSGPGMTGR</sequence>
<protein>
    <recommendedName>
        <fullName evidence="4">Phosphodiester glycosidase domain-containing protein</fullName>
    </recommendedName>
</protein>
<evidence type="ECO:0000256" key="1">
    <source>
        <dbReference type="SAM" id="SignalP"/>
    </source>
</evidence>
<reference evidence="2 3" key="1">
    <citation type="submission" date="2019-10" db="EMBL/GenBank/DDBJ databases">
        <title>Extracellular Electron Transfer in a Candidatus Methanoperedens spp. Enrichment Culture.</title>
        <authorList>
            <person name="Berger S."/>
            <person name="Rangel Shaw D."/>
            <person name="Berben T."/>
            <person name="In 'T Zandt M."/>
            <person name="Frank J."/>
            <person name="Reimann J."/>
            <person name="Jetten M.S.M."/>
            <person name="Welte C.U."/>
        </authorList>
    </citation>
    <scope>NUCLEOTIDE SEQUENCE [LARGE SCALE GENOMIC DNA]</scope>
    <source>
        <strain evidence="2">SB12</strain>
    </source>
</reference>
<feature type="signal peptide" evidence="1">
    <location>
        <begin position="1"/>
        <end position="27"/>
    </location>
</feature>
<evidence type="ECO:0008006" key="4">
    <source>
        <dbReference type="Google" id="ProtNLM"/>
    </source>
</evidence>
<name>A0A833LX83_9LEPT</name>
<gene>
    <name evidence="2" type="ORF">F9K24_10520</name>
</gene>
<dbReference type="EMBL" id="WBUI01000009">
    <property type="protein sequence ID" value="KAB2932353.1"/>
    <property type="molecule type" value="Genomic_DNA"/>
</dbReference>
<evidence type="ECO:0000313" key="3">
    <source>
        <dbReference type="Proteomes" id="UP000460298"/>
    </source>
</evidence>
<accession>A0A833LX83</accession>
<feature type="chain" id="PRO_5032731794" description="Phosphodiester glycosidase domain-containing protein" evidence="1">
    <location>
        <begin position="28"/>
        <end position="295"/>
    </location>
</feature>
<keyword evidence="1" id="KW-0732">Signal</keyword>